<evidence type="ECO:0000256" key="8">
    <source>
        <dbReference type="PIRNR" id="PIRNR005719"/>
    </source>
</evidence>
<proteinExistence type="inferred from homology"/>
<dbReference type="InterPro" id="IPR024704">
    <property type="entry name" value="SMC"/>
</dbReference>
<evidence type="ECO:0000256" key="1">
    <source>
        <dbReference type="ARBA" id="ARBA00004123"/>
    </source>
</evidence>
<feature type="coiled-coil region" evidence="9">
    <location>
        <begin position="985"/>
        <end position="1019"/>
    </location>
</feature>
<keyword evidence="3" id="KW-0132">Cell division</keyword>
<dbReference type="GO" id="GO:0051301">
    <property type="term" value="P:cell division"/>
    <property type="evidence" value="ECO:0007669"/>
    <property type="project" value="UniProtKB-KW"/>
</dbReference>
<feature type="domain" description="SMC hinge" evidence="10">
    <location>
        <begin position="530"/>
        <end position="643"/>
    </location>
</feature>
<name>A0A061IX79_TRYRA</name>
<keyword evidence="12" id="KW-1185">Reference proteome</keyword>
<evidence type="ECO:0000256" key="9">
    <source>
        <dbReference type="SAM" id="Coils"/>
    </source>
</evidence>
<dbReference type="Proteomes" id="UP000031737">
    <property type="component" value="Unassembled WGS sequence"/>
</dbReference>
<feature type="coiled-coil region" evidence="9">
    <location>
        <begin position="271"/>
        <end position="361"/>
    </location>
</feature>
<dbReference type="SUPFAM" id="SSF75553">
    <property type="entry name" value="Smc hinge domain"/>
    <property type="match status" value="1"/>
</dbReference>
<evidence type="ECO:0000256" key="4">
    <source>
        <dbReference type="ARBA" id="ARBA00022776"/>
    </source>
</evidence>
<feature type="coiled-coil region" evidence="9">
    <location>
        <begin position="696"/>
        <end position="816"/>
    </location>
</feature>
<feature type="coiled-coil region" evidence="9">
    <location>
        <begin position="410"/>
        <end position="444"/>
    </location>
</feature>
<keyword evidence="7" id="KW-0131">Cell cycle</keyword>
<dbReference type="AlphaFoldDB" id="A0A061IX79"/>
<evidence type="ECO:0000256" key="7">
    <source>
        <dbReference type="ARBA" id="ARBA00023306"/>
    </source>
</evidence>
<dbReference type="InterPro" id="IPR027417">
    <property type="entry name" value="P-loop_NTPase"/>
</dbReference>
<dbReference type="InterPro" id="IPR003395">
    <property type="entry name" value="RecF/RecN/SMC_N"/>
</dbReference>
<dbReference type="EMBL" id="AUPL01004549">
    <property type="protein sequence ID" value="ESL07758.1"/>
    <property type="molecule type" value="Genomic_DNA"/>
</dbReference>
<evidence type="ECO:0000256" key="6">
    <source>
        <dbReference type="ARBA" id="ARBA00023242"/>
    </source>
</evidence>
<evidence type="ECO:0000313" key="12">
    <source>
        <dbReference type="Proteomes" id="UP000031737"/>
    </source>
</evidence>
<comment type="caution">
    <text evidence="11">The sequence shown here is derived from an EMBL/GenBank/DDBJ whole genome shotgun (WGS) entry which is preliminary data.</text>
</comment>
<protein>
    <recommendedName>
        <fullName evidence="8">Structural maintenance of chromosomes protein</fullName>
    </recommendedName>
</protein>
<evidence type="ECO:0000313" key="11">
    <source>
        <dbReference type="EMBL" id="ESL07758.1"/>
    </source>
</evidence>
<dbReference type="CDD" id="cd03272">
    <property type="entry name" value="ABC_SMC3_euk"/>
    <property type="match status" value="1"/>
</dbReference>
<dbReference type="SUPFAM" id="SSF52540">
    <property type="entry name" value="P-loop containing nucleoside triphosphate hydrolases"/>
    <property type="match status" value="1"/>
</dbReference>
<dbReference type="Gene3D" id="3.40.50.300">
    <property type="entry name" value="P-loop containing nucleotide triphosphate hydrolases"/>
    <property type="match status" value="2"/>
</dbReference>
<dbReference type="Pfam" id="PF06470">
    <property type="entry name" value="SMC_hinge"/>
    <property type="match status" value="1"/>
</dbReference>
<dbReference type="InterPro" id="IPR010935">
    <property type="entry name" value="SMC_hinge"/>
</dbReference>
<feature type="coiled-coil region" evidence="9">
    <location>
        <begin position="183"/>
        <end position="217"/>
    </location>
</feature>
<organism evidence="11 12">
    <name type="scientific">Trypanosoma rangeli SC58</name>
    <dbReference type="NCBI Taxonomy" id="429131"/>
    <lineage>
        <taxon>Eukaryota</taxon>
        <taxon>Discoba</taxon>
        <taxon>Euglenozoa</taxon>
        <taxon>Kinetoplastea</taxon>
        <taxon>Metakinetoplastina</taxon>
        <taxon>Trypanosomatida</taxon>
        <taxon>Trypanosomatidae</taxon>
        <taxon>Trypanosoma</taxon>
        <taxon>Herpetosoma</taxon>
    </lineage>
</organism>
<evidence type="ECO:0000256" key="3">
    <source>
        <dbReference type="ARBA" id="ARBA00022618"/>
    </source>
</evidence>
<dbReference type="Gene3D" id="3.30.70.1620">
    <property type="match status" value="1"/>
</dbReference>
<comment type="subcellular location">
    <subcellularLocation>
        <location evidence="1 8">Nucleus</location>
    </subcellularLocation>
</comment>
<dbReference type="GO" id="GO:0005634">
    <property type="term" value="C:nucleus"/>
    <property type="evidence" value="ECO:0007669"/>
    <property type="project" value="UniProtKB-SubCell"/>
</dbReference>
<keyword evidence="5 9" id="KW-0175">Coiled coil</keyword>
<dbReference type="PIRSF" id="PIRSF005719">
    <property type="entry name" value="SMC"/>
    <property type="match status" value="1"/>
</dbReference>
<keyword evidence="6 8" id="KW-0539">Nucleus</keyword>
<dbReference type="GO" id="GO:0016887">
    <property type="term" value="F:ATP hydrolysis activity"/>
    <property type="evidence" value="ECO:0007669"/>
    <property type="project" value="InterPro"/>
</dbReference>
<sequence>MHIKNILISGFRSYRDQSFQVDLSPKNNVIVGKNGSGKSNFFAAVQFVLSEKYSALTIAERKELFHVGSGRPALSIFVEIIFDNSDGRVVIPGRAEEKEVRIRRTLGLKQDEFRVNDRRFTATEVRQLLESAGFSSSNPYYIVEQGKIVNMANMSDEERCQLIKDVAGTRVYESRRKESEEILHETSVKYDKIEGSIEELQNRLTELEAETAELRFLQEVEKERKSIEYSIFSLELTNAKECLQTLDEKRGEYVSSLSEERSAENTTTTSIEKAETDVRNCSKRIVHLEGELQTLEKEAANLNSKKVIAQLDVVDAKNAISRNEKERMALQKEAENLERNAETIKKDLEGKQNQLHQHQATTDLKSNALTRLEAKLEVLLAKRGRRKLFKTKQERDQWLAGEIERNRKTIDTHRKEIDRISKSMKDIKDRIDEEDKQRKEKEIVTKKVDSKLANHEVRREKLVGTRNTLNMERRNLWQKVNEQEIIVQRLQDEWGRSRHQLERAVRHDIRQGLQSLKEVLRELADERLTRAVHGQLIELIDVEKGYETAVEVTAGNALFNVVIDSFEISAIILDQINLRKKPGRISFLPLDTCKSEPIRLNGKEGCSLLMEHISCNSKFNGVVAELFGKTAIVSSIEDGAKFVKQYNCDAVTMEGDQISRKGGITGGYLESRNSRLLSFNKEKQLAVRLTSEKVVLERLCQDVAIVEQKITDAINEIESLRGEVARTENEADADLRDARLHDERKVRLEKHREQLLETRKSLEKGMADATNSLEILQQEKKEDFVSNWGQKEESHLESFIAEVNKSREELSALQLQGVQLATDVQLLEDTLQNVSRRVNIVSDRVRELGWVNTNNQTLTRDQGSLDGELSFVTKRLGAIRHLIAEATNEKIACEEKLEALKSKRFASAKSIQERRDNDEKIQIQRTLLIQRRDDAIDKIRKLGIVPKDVSKYFGQSLGMLMHRLRENNEKMKKYSHVNRKAADQYSSLTETKNELVGQKENLQKELKSIHELMDHLDKKKDEAVERTFKQMQYNFEEVFKEIVSTEDCHGELQLVRSSAKKNAGEDKYIAARIRVSFGLGTAVTDLGQLSGGQKSLVALALIFAIQRCDPAPFYLFDEIDAALDAEYRSSVAKLILKDSEKCQFITATFKTEMLEAADRVLGVFFHNKISRIQVISLEEGVKLLKQAALEERKREREIEE</sequence>
<dbReference type="InterPro" id="IPR041741">
    <property type="entry name" value="SMC3_ABC_euk"/>
</dbReference>
<dbReference type="InterPro" id="IPR036277">
    <property type="entry name" value="SMC_hinge_sf"/>
</dbReference>
<keyword evidence="4" id="KW-0498">Mitosis</keyword>
<dbReference type="GO" id="GO:0051276">
    <property type="term" value="P:chromosome organization"/>
    <property type="evidence" value="ECO:0007669"/>
    <property type="project" value="InterPro"/>
</dbReference>
<dbReference type="GO" id="GO:0005694">
    <property type="term" value="C:chromosome"/>
    <property type="evidence" value="ECO:0007669"/>
    <property type="project" value="InterPro"/>
</dbReference>
<evidence type="ECO:0000259" key="10">
    <source>
        <dbReference type="SMART" id="SM00968"/>
    </source>
</evidence>
<dbReference type="SMART" id="SM00968">
    <property type="entry name" value="SMC_hinge"/>
    <property type="match status" value="1"/>
</dbReference>
<dbReference type="FunFam" id="3.40.50.300:FF:000424">
    <property type="entry name" value="Structural maintenance of chromosomes 3"/>
    <property type="match status" value="1"/>
</dbReference>
<gene>
    <name evidence="11" type="ORF">TRSC58_04549</name>
</gene>
<dbReference type="Gene3D" id="1.20.1060.20">
    <property type="match status" value="1"/>
</dbReference>
<dbReference type="Pfam" id="PF02463">
    <property type="entry name" value="SMC_N"/>
    <property type="match status" value="1"/>
</dbReference>
<dbReference type="VEuPathDB" id="TriTrypDB:TRSC58_04549"/>
<evidence type="ECO:0000256" key="2">
    <source>
        <dbReference type="ARBA" id="ARBA00005917"/>
    </source>
</evidence>
<comment type="similarity">
    <text evidence="2">Belongs to the SMC family. SMC3 subfamily.</text>
</comment>
<dbReference type="OrthoDB" id="431497at2759"/>
<dbReference type="GO" id="GO:0005524">
    <property type="term" value="F:ATP binding"/>
    <property type="evidence" value="ECO:0007669"/>
    <property type="project" value="InterPro"/>
</dbReference>
<reference evidence="11 12" key="1">
    <citation type="submission" date="2013-07" db="EMBL/GenBank/DDBJ databases">
        <authorList>
            <person name="Stoco P.H."/>
            <person name="Wagner G."/>
            <person name="Gerber A."/>
            <person name="Zaha A."/>
            <person name="Thompson C."/>
            <person name="Bartholomeu D.C."/>
            <person name="Luckemeyer D.D."/>
            <person name="Bahia D."/>
            <person name="Loreto E."/>
            <person name="Prestes E.B."/>
            <person name="Lima F.M."/>
            <person name="Rodrigues-Luiz G."/>
            <person name="Vallejo G.A."/>
            <person name="Filho J.F."/>
            <person name="Monteiro K.M."/>
            <person name="Tyler K.M."/>
            <person name="de Almeida L.G."/>
            <person name="Ortiz M.F."/>
            <person name="Siervo M.A."/>
            <person name="de Moraes M.H."/>
            <person name="Cunha O.L."/>
            <person name="Mendonca-Neto R."/>
            <person name="Silva R."/>
            <person name="Teixeira S.M."/>
            <person name="Murta S.M."/>
            <person name="Sincero T.C."/>
            <person name="Mendes T.A."/>
            <person name="Urmenyi T.P."/>
            <person name="Silva V.G."/>
            <person name="da Rocha W.D."/>
            <person name="Andersson B."/>
            <person name="Romanha A.J."/>
            <person name="Steindel M."/>
            <person name="de Vasconcelos A.T."/>
            <person name="Grisard E.C."/>
        </authorList>
    </citation>
    <scope>NUCLEOTIDE SEQUENCE [LARGE SCALE GENOMIC DNA]</scope>
    <source>
        <strain evidence="11 12">SC58</strain>
    </source>
</reference>
<accession>A0A061IX79</accession>
<dbReference type="PANTHER" id="PTHR43977">
    <property type="entry name" value="STRUCTURAL MAINTENANCE OF CHROMOSOMES PROTEIN 3"/>
    <property type="match status" value="1"/>
</dbReference>
<evidence type="ECO:0000256" key="5">
    <source>
        <dbReference type="ARBA" id="ARBA00023054"/>
    </source>
</evidence>